<sequence length="174" mass="18273">MSQEQEQRQRSSSEPVAKGAEEALLNAPVPVNCGSSLTKASQLSLVGCWGSQTCSSLGQPCHVDCPGAQSFWGDQTVECLPLLQEAPTPDIPAAGGDLWRPSDSDYLTSAFCLDLDPVYGSDLACTWTLATLLISACLQTLISVLTLGCPQILIPVPPLAQSDPTSGVNLCSNH</sequence>
<gene>
    <name evidence="1" type="ORF">UY3_15538</name>
</gene>
<protein>
    <submittedName>
        <fullName evidence="1">Uncharacterized protein</fullName>
    </submittedName>
</protein>
<reference evidence="2" key="1">
    <citation type="journal article" date="2013" name="Nat. Genet.">
        <title>The draft genomes of soft-shell turtle and green sea turtle yield insights into the development and evolution of the turtle-specific body plan.</title>
        <authorList>
            <person name="Wang Z."/>
            <person name="Pascual-Anaya J."/>
            <person name="Zadissa A."/>
            <person name="Li W."/>
            <person name="Niimura Y."/>
            <person name="Huang Z."/>
            <person name="Li C."/>
            <person name="White S."/>
            <person name="Xiong Z."/>
            <person name="Fang D."/>
            <person name="Wang B."/>
            <person name="Ming Y."/>
            <person name="Chen Y."/>
            <person name="Zheng Y."/>
            <person name="Kuraku S."/>
            <person name="Pignatelli M."/>
            <person name="Herrero J."/>
            <person name="Beal K."/>
            <person name="Nozawa M."/>
            <person name="Li Q."/>
            <person name="Wang J."/>
            <person name="Zhang H."/>
            <person name="Yu L."/>
            <person name="Shigenobu S."/>
            <person name="Wang J."/>
            <person name="Liu J."/>
            <person name="Flicek P."/>
            <person name="Searle S."/>
            <person name="Wang J."/>
            <person name="Kuratani S."/>
            <person name="Yin Y."/>
            <person name="Aken B."/>
            <person name="Zhang G."/>
            <person name="Irie N."/>
        </authorList>
    </citation>
    <scope>NUCLEOTIDE SEQUENCE [LARGE SCALE GENOMIC DNA]</scope>
</reference>
<name>M7ARX7_CHEMY</name>
<dbReference type="Proteomes" id="UP000031443">
    <property type="component" value="Unassembled WGS sequence"/>
</dbReference>
<proteinExistence type="predicted"/>
<evidence type="ECO:0000313" key="2">
    <source>
        <dbReference type="Proteomes" id="UP000031443"/>
    </source>
</evidence>
<keyword evidence="2" id="KW-1185">Reference proteome</keyword>
<dbReference type="AlphaFoldDB" id="M7ARX7"/>
<evidence type="ECO:0000313" key="1">
    <source>
        <dbReference type="EMBL" id="EMP27384.1"/>
    </source>
</evidence>
<accession>M7ARX7</accession>
<organism evidence="1 2">
    <name type="scientific">Chelonia mydas</name>
    <name type="common">Green sea-turtle</name>
    <name type="synonym">Chelonia agassizi</name>
    <dbReference type="NCBI Taxonomy" id="8469"/>
    <lineage>
        <taxon>Eukaryota</taxon>
        <taxon>Metazoa</taxon>
        <taxon>Chordata</taxon>
        <taxon>Craniata</taxon>
        <taxon>Vertebrata</taxon>
        <taxon>Euteleostomi</taxon>
        <taxon>Archelosauria</taxon>
        <taxon>Testudinata</taxon>
        <taxon>Testudines</taxon>
        <taxon>Cryptodira</taxon>
        <taxon>Durocryptodira</taxon>
        <taxon>Americhelydia</taxon>
        <taxon>Chelonioidea</taxon>
        <taxon>Cheloniidae</taxon>
        <taxon>Chelonia</taxon>
    </lineage>
</organism>
<dbReference type="EMBL" id="KB570890">
    <property type="protein sequence ID" value="EMP27384.1"/>
    <property type="molecule type" value="Genomic_DNA"/>
</dbReference>